<accession>A0A917QKB4</accession>
<comment type="caution">
    <text evidence="1">The sequence shown here is derived from an EMBL/GenBank/DDBJ whole genome shotgun (WGS) entry which is preliminary data.</text>
</comment>
<reference evidence="1" key="2">
    <citation type="submission" date="2020-09" db="EMBL/GenBank/DDBJ databases">
        <authorList>
            <person name="Sun Q."/>
            <person name="Zhou Y."/>
        </authorList>
    </citation>
    <scope>NUCLEOTIDE SEQUENCE</scope>
    <source>
        <strain evidence="1">CGMCC 4.7278</strain>
    </source>
</reference>
<reference evidence="1" key="1">
    <citation type="journal article" date="2014" name="Int. J. Syst. Evol. Microbiol.">
        <title>Complete genome sequence of Corynebacterium casei LMG S-19264T (=DSM 44701T), isolated from a smear-ripened cheese.</title>
        <authorList>
            <consortium name="US DOE Joint Genome Institute (JGI-PGF)"/>
            <person name="Walter F."/>
            <person name="Albersmeier A."/>
            <person name="Kalinowski J."/>
            <person name="Ruckert C."/>
        </authorList>
    </citation>
    <scope>NUCLEOTIDE SEQUENCE</scope>
    <source>
        <strain evidence="1">CGMCC 4.7278</strain>
    </source>
</reference>
<dbReference type="AlphaFoldDB" id="A0A917QKB4"/>
<organism evidence="1 2">
    <name type="scientific">Nocardia camponoti</name>
    <dbReference type="NCBI Taxonomy" id="1616106"/>
    <lineage>
        <taxon>Bacteria</taxon>
        <taxon>Bacillati</taxon>
        <taxon>Actinomycetota</taxon>
        <taxon>Actinomycetes</taxon>
        <taxon>Mycobacteriales</taxon>
        <taxon>Nocardiaceae</taxon>
        <taxon>Nocardia</taxon>
    </lineage>
</organism>
<name>A0A917QKB4_9NOCA</name>
<keyword evidence="2" id="KW-1185">Reference proteome</keyword>
<dbReference type="Proteomes" id="UP000612956">
    <property type="component" value="Unassembled WGS sequence"/>
</dbReference>
<evidence type="ECO:0000313" key="2">
    <source>
        <dbReference type="Proteomes" id="UP000612956"/>
    </source>
</evidence>
<dbReference type="EMBL" id="BMMW01000002">
    <property type="protein sequence ID" value="GGK53404.1"/>
    <property type="molecule type" value="Genomic_DNA"/>
</dbReference>
<gene>
    <name evidence="1" type="ORF">GCM10011591_26520</name>
</gene>
<protein>
    <submittedName>
        <fullName evidence="1">Uncharacterized protein</fullName>
    </submittedName>
</protein>
<proteinExistence type="predicted"/>
<evidence type="ECO:0000313" key="1">
    <source>
        <dbReference type="EMBL" id="GGK53404.1"/>
    </source>
</evidence>
<sequence>MAKFQVIDIFAVSFRPEPFVLGRVEGNFSVGQSVVLKKPDGRKFYGTIKSVEFHQPAPDQFSSVFSEDVSNNVEAGDLIVPAEGE</sequence>